<dbReference type="PROSITE" id="PS51379">
    <property type="entry name" value="4FE4S_FER_2"/>
    <property type="match status" value="1"/>
</dbReference>
<dbReference type="AlphaFoldDB" id="S8EG30"/>
<dbReference type="GO" id="GO:0006351">
    <property type="term" value="P:DNA-templated transcription"/>
    <property type="evidence" value="ECO:0007669"/>
    <property type="project" value="InterPro"/>
</dbReference>
<feature type="compositionally biased region" description="Basic residues" evidence="5">
    <location>
        <begin position="706"/>
        <end position="718"/>
    </location>
</feature>
<organism evidence="8 9">
    <name type="scientific">Fomitopsis schrenkii</name>
    <name type="common">Brown rot fungus</name>
    <dbReference type="NCBI Taxonomy" id="2126942"/>
    <lineage>
        <taxon>Eukaryota</taxon>
        <taxon>Fungi</taxon>
        <taxon>Dikarya</taxon>
        <taxon>Basidiomycota</taxon>
        <taxon>Agaricomycotina</taxon>
        <taxon>Agaricomycetes</taxon>
        <taxon>Polyporales</taxon>
        <taxon>Fomitopsis</taxon>
    </lineage>
</organism>
<proteinExistence type="predicted"/>
<evidence type="ECO:0000313" key="8">
    <source>
        <dbReference type="EMBL" id="EPT03233.1"/>
    </source>
</evidence>
<reference evidence="8 9" key="1">
    <citation type="journal article" date="2012" name="Science">
        <title>The Paleozoic origin of enzymatic lignin decomposition reconstructed from 31 fungal genomes.</title>
        <authorList>
            <person name="Floudas D."/>
            <person name="Binder M."/>
            <person name="Riley R."/>
            <person name="Barry K."/>
            <person name="Blanchette R.A."/>
            <person name="Henrissat B."/>
            <person name="Martinez A.T."/>
            <person name="Otillar R."/>
            <person name="Spatafora J.W."/>
            <person name="Yadav J.S."/>
            <person name="Aerts A."/>
            <person name="Benoit I."/>
            <person name="Boyd A."/>
            <person name="Carlson A."/>
            <person name="Copeland A."/>
            <person name="Coutinho P.M."/>
            <person name="de Vries R.P."/>
            <person name="Ferreira P."/>
            <person name="Findley K."/>
            <person name="Foster B."/>
            <person name="Gaskell J."/>
            <person name="Glotzer D."/>
            <person name="Gorecki P."/>
            <person name="Heitman J."/>
            <person name="Hesse C."/>
            <person name="Hori C."/>
            <person name="Igarashi K."/>
            <person name="Jurgens J.A."/>
            <person name="Kallen N."/>
            <person name="Kersten P."/>
            <person name="Kohler A."/>
            <person name="Kuees U."/>
            <person name="Kumar T.K.A."/>
            <person name="Kuo A."/>
            <person name="LaButti K."/>
            <person name="Larrondo L.F."/>
            <person name="Lindquist E."/>
            <person name="Ling A."/>
            <person name="Lombard V."/>
            <person name="Lucas S."/>
            <person name="Lundell T."/>
            <person name="Martin R."/>
            <person name="McLaughlin D.J."/>
            <person name="Morgenstern I."/>
            <person name="Morin E."/>
            <person name="Murat C."/>
            <person name="Nagy L.G."/>
            <person name="Nolan M."/>
            <person name="Ohm R.A."/>
            <person name="Patyshakuliyeva A."/>
            <person name="Rokas A."/>
            <person name="Ruiz-Duenas F.J."/>
            <person name="Sabat G."/>
            <person name="Salamov A."/>
            <person name="Samejima M."/>
            <person name="Schmutz J."/>
            <person name="Slot J.C."/>
            <person name="St John F."/>
            <person name="Stenlid J."/>
            <person name="Sun H."/>
            <person name="Sun S."/>
            <person name="Syed K."/>
            <person name="Tsang A."/>
            <person name="Wiebenga A."/>
            <person name="Young D."/>
            <person name="Pisabarro A."/>
            <person name="Eastwood D.C."/>
            <person name="Martin F."/>
            <person name="Cullen D."/>
            <person name="Grigoriev I.V."/>
            <person name="Hibbett D.S."/>
        </authorList>
    </citation>
    <scope>NUCLEOTIDE SEQUENCE</scope>
    <source>
        <strain evidence="9">FP-58527</strain>
    </source>
</reference>
<feature type="compositionally biased region" description="Low complexity" evidence="5">
    <location>
        <begin position="1045"/>
        <end position="1057"/>
    </location>
</feature>
<dbReference type="PROSITE" id="PS00463">
    <property type="entry name" value="ZN2_CY6_FUNGAL_1"/>
    <property type="match status" value="1"/>
</dbReference>
<feature type="compositionally biased region" description="Low complexity" evidence="5">
    <location>
        <begin position="730"/>
        <end position="754"/>
    </location>
</feature>
<dbReference type="PANTHER" id="PTHR31001:SF56">
    <property type="entry name" value="ZN(2)-C6 FUNGAL-TYPE DOMAIN-CONTAINING PROTEIN"/>
    <property type="match status" value="1"/>
</dbReference>
<dbReference type="GO" id="GO:0003677">
    <property type="term" value="F:DNA binding"/>
    <property type="evidence" value="ECO:0007669"/>
    <property type="project" value="InterPro"/>
</dbReference>
<dbReference type="InterPro" id="IPR050613">
    <property type="entry name" value="Sec_Metabolite_Reg"/>
</dbReference>
<evidence type="ECO:0000256" key="2">
    <source>
        <dbReference type="ARBA" id="ARBA00022723"/>
    </source>
</evidence>
<evidence type="ECO:0000259" key="6">
    <source>
        <dbReference type="PROSITE" id="PS50048"/>
    </source>
</evidence>
<dbReference type="InterPro" id="IPR036864">
    <property type="entry name" value="Zn2-C6_fun-type_DNA-bd_sf"/>
</dbReference>
<evidence type="ECO:0000256" key="5">
    <source>
        <dbReference type="SAM" id="MobiDB-lite"/>
    </source>
</evidence>
<feature type="coiled-coil region" evidence="4">
    <location>
        <begin position="77"/>
        <end position="104"/>
    </location>
</feature>
<dbReference type="SMART" id="SM00066">
    <property type="entry name" value="GAL4"/>
    <property type="match status" value="1"/>
</dbReference>
<feature type="region of interest" description="Disordered" evidence="5">
    <location>
        <begin position="1"/>
        <end position="20"/>
    </location>
</feature>
<dbReference type="GO" id="GO:0005634">
    <property type="term" value="C:nucleus"/>
    <property type="evidence" value="ECO:0007669"/>
    <property type="project" value="UniProtKB-SubCell"/>
</dbReference>
<feature type="compositionally biased region" description="Polar residues" evidence="5">
    <location>
        <begin position="683"/>
        <end position="705"/>
    </location>
</feature>
<dbReference type="STRING" id="743788.S8EG30"/>
<dbReference type="Pfam" id="PF04082">
    <property type="entry name" value="Fungal_trans"/>
    <property type="match status" value="1"/>
</dbReference>
<dbReference type="Gene3D" id="4.10.240.10">
    <property type="entry name" value="Zn(2)-C6 fungal-type DNA-binding domain"/>
    <property type="match status" value="1"/>
</dbReference>
<dbReference type="eggNOG" id="ENOG502SIHW">
    <property type="taxonomic scope" value="Eukaryota"/>
</dbReference>
<protein>
    <recommendedName>
        <fullName evidence="10">Zn(2)-C6 fungal-type domain-containing protein</fullName>
    </recommendedName>
</protein>
<dbReference type="InterPro" id="IPR007219">
    <property type="entry name" value="XnlR_reg_dom"/>
</dbReference>
<feature type="compositionally biased region" description="Acidic residues" evidence="5">
    <location>
        <begin position="138"/>
        <end position="152"/>
    </location>
</feature>
<feature type="region of interest" description="Disordered" evidence="5">
    <location>
        <begin position="181"/>
        <end position="207"/>
    </location>
</feature>
<feature type="region of interest" description="Disordered" evidence="5">
    <location>
        <begin position="133"/>
        <end position="152"/>
    </location>
</feature>
<feature type="domain" description="4Fe-4S ferredoxin-type" evidence="7">
    <location>
        <begin position="37"/>
        <end position="69"/>
    </location>
</feature>
<sequence>MPNTVRPRDDKERTARAQEQEYKRARGAISCAECRRLKLKCDKTVPCSSCKRRGCSSICPNGSLTTGQGTRFILADTDRLHRKIAEMSDRIRQLEDALAIVQSSVSRDTHPLLARDLMKVKSGLELHSAANRRLGDGALEEEEEEEDDEDTQYIDSFGTLAVRDDGAATFYGRSAGSESLLVNEGDSETPTSLSASRPPPKGPLLHSSLSRLTTSFPSAPSDIPAEDLQDLIEEHLPPWPRAAQLCDLYLEQAPWFFGAVTRRQLLEEILPLFYAEAEAAQGTDGALSSSAVAFSLHRQSGGGTGGSSHDLALLFVIFCFGALTDVDLPPAPHNSEAERYFQLTRAALNLEPVLERPPSVVTVQTLSLMAIYQGLVADENSIESTWALMGLSSKLAQSIGLHRDCARWKLSPAEVQKRRALFWELFITDCWQALATGRLSTFSLPFVDTELAVDPDETMAEDGTPQPSFPAWKARWGKECVAEVVQGTLTSRPPKYPVILELDRKLRDMPLPKYATGPPPANKGLAETMKHYMPNNYLHLTLLYVHRTFFAQALSDYPTDPLRSPYSPSFLAGYRSACILLNSLREQFALFPVQIARFWVLWTHAFSSAVMLASVVTHGGTTKTAQAALGELRLAYELFEDAAKLGGRAVKFLPIVRRLHDKAYATYTQGIPPTRDIFAPRTESGQHNELQIFSGRTRTVATKANKTQRPRSASRRRPGASNTTPNSNASGPVSPDSSASPGSGSGSGRSSESPQVPSAETFPALESYGSAVHPMLVDEMRDFQGALDSQIRDVTAYYMHKQEEARLEEERRYGAAQQPRGAEAVGAHQEVPQQQQWYQAPVQAHGQHEYEQSTSQYPMHGSQLVSVDPHHASMSQDHSQQYTMFSSDTSHDTGQTHGQYHSVAAPPAGQGYYHGHEMPPPPAPASRSQLWHVPAGHVEGELMYPTAPVDYPPPPPSQPVHPATPVEYIPPPPPSQPMYQTTPYGHASTPSLSRSSSMTQMRQHPLVPQQQQQPMMMTMQYSLQESWNTFVQHQLPTPVAPQPQPQQQQHQQGYGGQ</sequence>
<evidence type="ECO:0000259" key="7">
    <source>
        <dbReference type="PROSITE" id="PS51379"/>
    </source>
</evidence>
<dbReference type="InParanoid" id="S8EG30"/>
<feature type="domain" description="Zn(2)-C6 fungal-type" evidence="6">
    <location>
        <begin position="30"/>
        <end position="59"/>
    </location>
</feature>
<evidence type="ECO:0000256" key="4">
    <source>
        <dbReference type="SAM" id="Coils"/>
    </source>
</evidence>
<dbReference type="HOGENOM" id="CLU_007340_0_0_1"/>
<dbReference type="PANTHER" id="PTHR31001">
    <property type="entry name" value="UNCHARACTERIZED TRANSCRIPTIONAL REGULATORY PROTEIN"/>
    <property type="match status" value="1"/>
</dbReference>
<comment type="subcellular location">
    <subcellularLocation>
        <location evidence="1">Nucleus</location>
    </subcellularLocation>
</comment>
<dbReference type="SMART" id="SM00906">
    <property type="entry name" value="Fungal_trans"/>
    <property type="match status" value="1"/>
</dbReference>
<gene>
    <name evidence="8" type="ORF">FOMPIDRAFT_151847</name>
</gene>
<feature type="compositionally biased region" description="Low complexity" evidence="5">
    <location>
        <begin position="977"/>
        <end position="1011"/>
    </location>
</feature>
<evidence type="ECO:0000256" key="1">
    <source>
        <dbReference type="ARBA" id="ARBA00004123"/>
    </source>
</evidence>
<dbReference type="GO" id="GO:0008270">
    <property type="term" value="F:zinc ion binding"/>
    <property type="evidence" value="ECO:0007669"/>
    <property type="project" value="InterPro"/>
</dbReference>
<dbReference type="CDD" id="cd00067">
    <property type="entry name" value="GAL4"/>
    <property type="match status" value="1"/>
</dbReference>
<keyword evidence="9" id="KW-1185">Reference proteome</keyword>
<keyword evidence="3" id="KW-0539">Nucleus</keyword>
<dbReference type="EMBL" id="KE504131">
    <property type="protein sequence ID" value="EPT03233.1"/>
    <property type="molecule type" value="Genomic_DNA"/>
</dbReference>
<feature type="region of interest" description="Disordered" evidence="5">
    <location>
        <begin position="1032"/>
        <end position="1057"/>
    </location>
</feature>
<dbReference type="SUPFAM" id="SSF57701">
    <property type="entry name" value="Zn2/Cys6 DNA-binding domain"/>
    <property type="match status" value="1"/>
</dbReference>
<evidence type="ECO:0000256" key="3">
    <source>
        <dbReference type="ARBA" id="ARBA00023242"/>
    </source>
</evidence>
<evidence type="ECO:0000313" key="9">
    <source>
        <dbReference type="Proteomes" id="UP000015241"/>
    </source>
</evidence>
<dbReference type="PROSITE" id="PS50048">
    <property type="entry name" value="ZN2_CY6_FUNGAL_2"/>
    <property type="match status" value="1"/>
</dbReference>
<feature type="region of interest" description="Disordered" evidence="5">
    <location>
        <begin position="973"/>
        <end position="1011"/>
    </location>
</feature>
<feature type="region of interest" description="Disordered" evidence="5">
    <location>
        <begin position="674"/>
        <end position="759"/>
    </location>
</feature>
<accession>S8EG30</accession>
<dbReference type="OrthoDB" id="424974at2759"/>
<name>S8EG30_FOMSC</name>
<keyword evidence="2" id="KW-0479">Metal-binding</keyword>
<dbReference type="InterPro" id="IPR017896">
    <property type="entry name" value="4Fe4S_Fe-S-bd"/>
</dbReference>
<dbReference type="CDD" id="cd12148">
    <property type="entry name" value="fungal_TF_MHR"/>
    <property type="match status" value="1"/>
</dbReference>
<dbReference type="GO" id="GO:0000981">
    <property type="term" value="F:DNA-binding transcription factor activity, RNA polymerase II-specific"/>
    <property type="evidence" value="ECO:0007669"/>
    <property type="project" value="InterPro"/>
</dbReference>
<evidence type="ECO:0008006" key="10">
    <source>
        <dbReference type="Google" id="ProtNLM"/>
    </source>
</evidence>
<dbReference type="InterPro" id="IPR001138">
    <property type="entry name" value="Zn2Cys6_DnaBD"/>
</dbReference>
<dbReference type="Proteomes" id="UP000015241">
    <property type="component" value="Unassembled WGS sequence"/>
</dbReference>
<keyword evidence="4" id="KW-0175">Coiled coil</keyword>